<dbReference type="GO" id="GO:0006629">
    <property type="term" value="P:lipid metabolic process"/>
    <property type="evidence" value="ECO:0007669"/>
    <property type="project" value="InterPro"/>
</dbReference>
<keyword evidence="4" id="KW-0378">Hydrolase</keyword>
<comment type="similarity">
    <text evidence="1">Belongs to the glycerophosphoryl diester phosphodiesterase family.</text>
</comment>
<proteinExistence type="inferred from homology"/>
<evidence type="ECO:0000256" key="5">
    <source>
        <dbReference type="ARBA" id="ARBA00047512"/>
    </source>
</evidence>
<accession>A0A8J2JUE2</accession>
<dbReference type="PANTHER" id="PTHR43620:SF7">
    <property type="entry name" value="GLYCEROPHOSPHODIESTER PHOSPHODIESTERASE GDPD5-RELATED"/>
    <property type="match status" value="1"/>
</dbReference>
<evidence type="ECO:0000256" key="4">
    <source>
        <dbReference type="ARBA" id="ARBA00022801"/>
    </source>
</evidence>
<evidence type="ECO:0000256" key="3">
    <source>
        <dbReference type="ARBA" id="ARBA00022798"/>
    </source>
</evidence>
<gene>
    <name evidence="8" type="ORF">AFUS01_LOCUS16489</name>
</gene>
<keyword evidence="9" id="KW-1185">Reference proteome</keyword>
<evidence type="ECO:0000256" key="1">
    <source>
        <dbReference type="ARBA" id="ARBA00007277"/>
    </source>
</evidence>
<evidence type="ECO:0000259" key="7">
    <source>
        <dbReference type="PROSITE" id="PS51704"/>
    </source>
</evidence>
<dbReference type="InterPro" id="IPR030395">
    <property type="entry name" value="GP_PDE_dom"/>
</dbReference>
<sequence>MIFLKLVLQLTFLTLLASSSSVRNKGKHSPWKTLDGTPTLLFAHRGEKVLLPEHTVPGYETASILGADFVEPDLCLTKDDQFVCHHDLFLRDGSDVENHPEFEHLKRKTPDGFNWFIRDFTLAELKTLRIVQQNTGIRPQDYNGFFTIPTFQEYLGVIHRMTFKLNRTIGIVPELKNPSFHNANRTSNFMEKLLLQTLAEHGYPINLISDGYCEATVDGGKHPIPCPPVIVQCFETPALEYLKSQSDLELLQLIQDQAELLTYKGIKEVSKVAKYYSTWKEYLYVGVAAEMTYNNKTWNETLIDSLGGFVPARKFAKEVHRHGMKVVLFTFHDSREPSTRGCAVVPGCQPEDKTKELDYFFELGVDGIFIENVAESRAILMDFEAQEEIRGVRRSARNFASALATYTCNVSGYLCGYSS</sequence>
<dbReference type="GO" id="GO:0008889">
    <property type="term" value="F:glycerophosphodiester phosphodiesterase activity"/>
    <property type="evidence" value="ECO:0007669"/>
    <property type="project" value="UniProtKB-EC"/>
</dbReference>
<evidence type="ECO:0000313" key="8">
    <source>
        <dbReference type="EMBL" id="CAG7727658.1"/>
    </source>
</evidence>
<dbReference type="EC" id="3.1.4.46" evidence="2"/>
<dbReference type="OrthoDB" id="1058301at2759"/>
<dbReference type="Proteomes" id="UP000708208">
    <property type="component" value="Unassembled WGS sequence"/>
</dbReference>
<protein>
    <recommendedName>
        <fullName evidence="2">glycerophosphodiester phosphodiesterase</fullName>
        <ecNumber evidence="2">3.1.4.46</ecNumber>
    </recommendedName>
</protein>
<dbReference type="GO" id="GO:0006071">
    <property type="term" value="P:glycerol metabolic process"/>
    <property type="evidence" value="ECO:0007669"/>
    <property type="project" value="UniProtKB-KW"/>
</dbReference>
<comment type="catalytic activity">
    <reaction evidence="5">
        <text>a sn-glycero-3-phosphodiester + H2O = an alcohol + sn-glycerol 3-phosphate + H(+)</text>
        <dbReference type="Rhea" id="RHEA:12969"/>
        <dbReference type="ChEBI" id="CHEBI:15377"/>
        <dbReference type="ChEBI" id="CHEBI:15378"/>
        <dbReference type="ChEBI" id="CHEBI:30879"/>
        <dbReference type="ChEBI" id="CHEBI:57597"/>
        <dbReference type="ChEBI" id="CHEBI:83408"/>
        <dbReference type="EC" id="3.1.4.46"/>
    </reaction>
</comment>
<keyword evidence="3" id="KW-0319">Glycerol metabolism</keyword>
<evidence type="ECO:0000256" key="6">
    <source>
        <dbReference type="SAM" id="SignalP"/>
    </source>
</evidence>
<reference evidence="8" key="1">
    <citation type="submission" date="2021-06" db="EMBL/GenBank/DDBJ databases">
        <authorList>
            <person name="Hodson N. C."/>
            <person name="Mongue J. A."/>
            <person name="Jaron S. K."/>
        </authorList>
    </citation>
    <scope>NUCLEOTIDE SEQUENCE</scope>
</reference>
<evidence type="ECO:0000256" key="2">
    <source>
        <dbReference type="ARBA" id="ARBA00012247"/>
    </source>
</evidence>
<organism evidence="8 9">
    <name type="scientific">Allacma fusca</name>
    <dbReference type="NCBI Taxonomy" id="39272"/>
    <lineage>
        <taxon>Eukaryota</taxon>
        <taxon>Metazoa</taxon>
        <taxon>Ecdysozoa</taxon>
        <taxon>Arthropoda</taxon>
        <taxon>Hexapoda</taxon>
        <taxon>Collembola</taxon>
        <taxon>Symphypleona</taxon>
        <taxon>Sminthuridae</taxon>
        <taxon>Allacma</taxon>
    </lineage>
</organism>
<name>A0A8J2JUE2_9HEXA</name>
<comment type="caution">
    <text evidence="8">The sequence shown here is derived from an EMBL/GenBank/DDBJ whole genome shotgun (WGS) entry which is preliminary data.</text>
</comment>
<feature type="chain" id="PRO_5035161940" description="glycerophosphodiester phosphodiesterase" evidence="6">
    <location>
        <begin position="20"/>
        <end position="419"/>
    </location>
</feature>
<dbReference type="PANTHER" id="PTHR43620">
    <property type="entry name" value="GLYCEROPHOSPHORYL DIESTER PHOSPHODIESTERASE"/>
    <property type="match status" value="1"/>
</dbReference>
<feature type="domain" description="GP-PDE" evidence="7">
    <location>
        <begin position="39"/>
        <end position="181"/>
    </location>
</feature>
<dbReference type="PROSITE" id="PS51704">
    <property type="entry name" value="GP_PDE"/>
    <property type="match status" value="1"/>
</dbReference>
<dbReference type="Pfam" id="PF03009">
    <property type="entry name" value="GDPD"/>
    <property type="match status" value="1"/>
</dbReference>
<evidence type="ECO:0000313" key="9">
    <source>
        <dbReference type="Proteomes" id="UP000708208"/>
    </source>
</evidence>
<dbReference type="EMBL" id="CAJVCH010151893">
    <property type="protein sequence ID" value="CAG7727658.1"/>
    <property type="molecule type" value="Genomic_DNA"/>
</dbReference>
<feature type="signal peptide" evidence="6">
    <location>
        <begin position="1"/>
        <end position="19"/>
    </location>
</feature>
<dbReference type="AlphaFoldDB" id="A0A8J2JUE2"/>
<keyword evidence="6" id="KW-0732">Signal</keyword>